<dbReference type="SUPFAM" id="SSF46785">
    <property type="entry name" value="Winged helix' DNA-binding domain"/>
    <property type="match status" value="1"/>
</dbReference>
<dbReference type="AlphaFoldDB" id="A0A4Z0D5V1"/>
<keyword evidence="2" id="KW-1185">Reference proteome</keyword>
<dbReference type="RefSeq" id="WP_135271035.1">
    <property type="nucleotide sequence ID" value="NZ_SRIB01000006.1"/>
</dbReference>
<proteinExistence type="predicted"/>
<dbReference type="Gene3D" id="1.10.10.10">
    <property type="entry name" value="Winged helix-like DNA-binding domain superfamily/Winged helix DNA-binding domain"/>
    <property type="match status" value="1"/>
</dbReference>
<reference evidence="1 2" key="1">
    <citation type="submission" date="2019-03" db="EMBL/GenBank/DDBJ databases">
        <title>Draft genome sequence data and analysis of a Fermenting Bacterium, Soehngenia longevitae strain 1933PT, isolated from petroleum reservoir in Azerbaijan.</title>
        <authorList>
            <person name="Grouzdev D.S."/>
            <person name="Bidzhieva S.K."/>
            <person name="Sokolova D.S."/>
            <person name="Tourova T.P."/>
            <person name="Poltaraus A.B."/>
            <person name="Nazina T.N."/>
        </authorList>
    </citation>
    <scope>NUCLEOTIDE SEQUENCE [LARGE SCALE GENOMIC DNA]</scope>
    <source>
        <strain evidence="1 2">1933P</strain>
    </source>
</reference>
<dbReference type="Proteomes" id="UP000298381">
    <property type="component" value="Unassembled WGS sequence"/>
</dbReference>
<sequence>MYNINSQEIARFKLIILYTIKESPTLIDNIKLTELLIDRFDLNYFLIQEYLIELLENQYVAELKDDNEVKYLITDKGTQALDYLKDILGDKEKSILLNLFNNSRNPKQQKEDVIADYYLKESGEYNVNLKLIEKDEILFSLYVSVPTESQAKLLCKKWKENPVFYHKSILDLFI</sequence>
<gene>
    <name evidence="1" type="ORF">E4100_05460</name>
</gene>
<dbReference type="OrthoDB" id="9783597at2"/>
<evidence type="ECO:0000313" key="2">
    <source>
        <dbReference type="Proteomes" id="UP000298381"/>
    </source>
</evidence>
<dbReference type="InterPro" id="IPR036388">
    <property type="entry name" value="WH-like_DNA-bd_sf"/>
</dbReference>
<protein>
    <submittedName>
        <fullName evidence="1">DUF4364 family protein</fullName>
    </submittedName>
</protein>
<organism evidence="1 2">
    <name type="scientific">Soehngenia longivitae</name>
    <dbReference type="NCBI Taxonomy" id="2562294"/>
    <lineage>
        <taxon>Bacteria</taxon>
        <taxon>Bacillati</taxon>
        <taxon>Bacillota</taxon>
        <taxon>Tissierellia</taxon>
        <taxon>Tissierellales</taxon>
        <taxon>Tissierellaceae</taxon>
        <taxon>Soehngenia</taxon>
    </lineage>
</organism>
<dbReference type="EMBL" id="SRIB01000006">
    <property type="protein sequence ID" value="TFZ40262.1"/>
    <property type="molecule type" value="Genomic_DNA"/>
</dbReference>
<evidence type="ECO:0000313" key="1">
    <source>
        <dbReference type="EMBL" id="TFZ40262.1"/>
    </source>
</evidence>
<name>A0A4Z0D5V1_9FIRM</name>
<dbReference type="Pfam" id="PF14277">
    <property type="entry name" value="DUF4364"/>
    <property type="match status" value="1"/>
</dbReference>
<dbReference type="InterPro" id="IPR036390">
    <property type="entry name" value="WH_DNA-bd_sf"/>
</dbReference>
<dbReference type="InterPro" id="IPR025374">
    <property type="entry name" value="DUF4364"/>
</dbReference>
<accession>A0A4Z0D5V1</accession>
<comment type="caution">
    <text evidence="1">The sequence shown here is derived from an EMBL/GenBank/DDBJ whole genome shotgun (WGS) entry which is preliminary data.</text>
</comment>